<evidence type="ECO:0008006" key="2">
    <source>
        <dbReference type="Google" id="ProtNLM"/>
    </source>
</evidence>
<accession>A0A1J5RA53</accession>
<organism evidence="1">
    <name type="scientific">mine drainage metagenome</name>
    <dbReference type="NCBI Taxonomy" id="410659"/>
    <lineage>
        <taxon>unclassified sequences</taxon>
        <taxon>metagenomes</taxon>
        <taxon>ecological metagenomes</taxon>
    </lineage>
</organism>
<sequence length="113" mass="12687">MNLVEVWLPAIERQAIHRGTYISVKDPGAKIRTFINGWSDRAHPFIWTKAADDILKKANHKTTSDTRHLRTAKRLHLLDSSGCVERTAPSPTGPVHVQNIASPNTQANRINRC</sequence>
<evidence type="ECO:0000313" key="1">
    <source>
        <dbReference type="EMBL" id="OIQ88911.1"/>
    </source>
</evidence>
<gene>
    <name evidence="1" type="ORF">GALL_291890</name>
</gene>
<comment type="caution">
    <text evidence="1">The sequence shown here is derived from an EMBL/GenBank/DDBJ whole genome shotgun (WGS) entry which is preliminary data.</text>
</comment>
<protein>
    <recommendedName>
        <fullName evidence="2">Transposase</fullName>
    </recommendedName>
</protein>
<proteinExistence type="predicted"/>
<dbReference type="EMBL" id="MLJW01000352">
    <property type="protein sequence ID" value="OIQ88911.1"/>
    <property type="molecule type" value="Genomic_DNA"/>
</dbReference>
<name>A0A1J5RA53_9ZZZZ</name>
<dbReference type="AlphaFoldDB" id="A0A1J5RA53"/>
<reference evidence="1" key="1">
    <citation type="submission" date="2016-10" db="EMBL/GenBank/DDBJ databases">
        <title>Sequence of Gallionella enrichment culture.</title>
        <authorList>
            <person name="Poehlein A."/>
            <person name="Muehling M."/>
            <person name="Daniel R."/>
        </authorList>
    </citation>
    <scope>NUCLEOTIDE SEQUENCE</scope>
</reference>